<dbReference type="InterPro" id="IPR011576">
    <property type="entry name" value="Pyridox_Oxase_N"/>
</dbReference>
<evidence type="ECO:0000259" key="1">
    <source>
        <dbReference type="Pfam" id="PF01243"/>
    </source>
</evidence>
<dbReference type="OrthoDB" id="2381603at2"/>
<organism evidence="2 3">
    <name type="scientific">Paenibacillus cremeus</name>
    <dbReference type="NCBI Taxonomy" id="2163881"/>
    <lineage>
        <taxon>Bacteria</taxon>
        <taxon>Bacillati</taxon>
        <taxon>Bacillota</taxon>
        <taxon>Bacilli</taxon>
        <taxon>Bacillales</taxon>
        <taxon>Paenibacillaceae</taxon>
        <taxon>Paenibacillus</taxon>
    </lineage>
</organism>
<keyword evidence="3" id="KW-1185">Reference proteome</keyword>
<dbReference type="NCBIfam" id="NF005232">
    <property type="entry name" value="PRK06733.1"/>
    <property type="match status" value="1"/>
</dbReference>
<dbReference type="EMBL" id="VNJI01000013">
    <property type="protein sequence ID" value="TVY09623.1"/>
    <property type="molecule type" value="Genomic_DNA"/>
</dbReference>
<feature type="domain" description="Pyridoxamine 5'-phosphate oxidase N-terminal" evidence="1">
    <location>
        <begin position="9"/>
        <end position="93"/>
    </location>
</feature>
<sequence length="150" mass="16559">MAETITALSEQLFELLQQETFALLSTIDHETGGPGMNSISWLFAKDEGTVRFAVDQRSRIVANLRQNPLVNLTVIGAGSVHAIYGNARLVTEALDEVPFKLACFDIAITAVRDAMFYGARISVAPEYEKTYDKRAAEKLDTQVFNAMKKA</sequence>
<comment type="caution">
    <text evidence="2">The sequence shown here is derived from an EMBL/GenBank/DDBJ whole genome shotgun (WGS) entry which is preliminary data.</text>
</comment>
<protein>
    <recommendedName>
        <fullName evidence="1">Pyridoxamine 5'-phosphate oxidase N-terminal domain-containing protein</fullName>
    </recommendedName>
</protein>
<proteinExistence type="predicted"/>
<gene>
    <name evidence="2" type="ORF">FPZ49_12870</name>
</gene>
<dbReference type="Gene3D" id="2.30.110.10">
    <property type="entry name" value="Electron Transport, Fmn-binding Protein, Chain A"/>
    <property type="match status" value="1"/>
</dbReference>
<dbReference type="InterPro" id="IPR012349">
    <property type="entry name" value="Split_barrel_FMN-bd"/>
</dbReference>
<dbReference type="AlphaFoldDB" id="A0A559KBZ3"/>
<reference evidence="2 3" key="1">
    <citation type="submission" date="2019-07" db="EMBL/GenBank/DDBJ databases">
        <authorList>
            <person name="Kim J."/>
        </authorList>
    </citation>
    <scope>NUCLEOTIDE SEQUENCE [LARGE SCALE GENOMIC DNA]</scope>
    <source>
        <strain evidence="2 3">JC52</strain>
    </source>
</reference>
<name>A0A559KBZ3_9BACL</name>
<dbReference type="RefSeq" id="WP_144847227.1">
    <property type="nucleotide sequence ID" value="NZ_VNJI01000013.1"/>
</dbReference>
<dbReference type="Proteomes" id="UP000317036">
    <property type="component" value="Unassembled WGS sequence"/>
</dbReference>
<dbReference type="SUPFAM" id="SSF50475">
    <property type="entry name" value="FMN-binding split barrel"/>
    <property type="match status" value="1"/>
</dbReference>
<evidence type="ECO:0000313" key="2">
    <source>
        <dbReference type="EMBL" id="TVY09623.1"/>
    </source>
</evidence>
<evidence type="ECO:0000313" key="3">
    <source>
        <dbReference type="Proteomes" id="UP000317036"/>
    </source>
</evidence>
<accession>A0A559KBZ3</accession>
<dbReference type="Pfam" id="PF01243">
    <property type="entry name" value="PNPOx_N"/>
    <property type="match status" value="1"/>
</dbReference>